<evidence type="ECO:0000256" key="1">
    <source>
        <dbReference type="SAM" id="MobiDB-lite"/>
    </source>
</evidence>
<feature type="compositionally biased region" description="Polar residues" evidence="1">
    <location>
        <begin position="1"/>
        <end position="64"/>
    </location>
</feature>
<dbReference type="Pfam" id="PF03762">
    <property type="entry name" value="VOMI"/>
    <property type="match status" value="1"/>
</dbReference>
<dbReference type="InterPro" id="IPR036706">
    <property type="entry name" value="VOMI_sf"/>
</dbReference>
<dbReference type="Proteomes" id="UP001286313">
    <property type="component" value="Unassembled WGS sequence"/>
</dbReference>
<dbReference type="EMBL" id="JAWQEG010006403">
    <property type="protein sequence ID" value="KAK3854961.1"/>
    <property type="molecule type" value="Genomic_DNA"/>
</dbReference>
<dbReference type="PANTHER" id="PTHR18841">
    <property type="entry name" value="VITELLINE MEMBRANE OUTER LAYER PROTEIN I-RELATED"/>
    <property type="match status" value="1"/>
</dbReference>
<dbReference type="PANTHER" id="PTHR18841:SF0">
    <property type="entry name" value="VITELLINE MEMBRANE OUTER LAYER 1 HOMOLOG A-RELATED"/>
    <property type="match status" value="1"/>
</dbReference>
<keyword evidence="3" id="KW-1185">Reference proteome</keyword>
<evidence type="ECO:0000313" key="3">
    <source>
        <dbReference type="Proteomes" id="UP001286313"/>
    </source>
</evidence>
<proteinExistence type="predicted"/>
<sequence length="348" mass="37929">MSLYTQPTLPSIHQSIHPSTNSPINPHPSTNQSINQSNVPLHPNNSPINHHQSLSIHQSPSIHQPNVPLHPTNPPINPSITTHQSINQMSLYTQPTLPSIHLSPSINQPNVPLQSTNSPINHHPSINQSTKCPSTPNQLSHQSPSINPSIYQMSLYTQPTNSPINPSITPLPTPTAGAGEVLGKAVKEATGDERETYITLVLDWAMSWGTWGQAEYCPPGTFATAFEIKVESEDATDDTSMNGIRLYCNDVSGDDNKQTKELTVSSTVQKWGDWMGKRECPSGEVLTGLRMKSEEDQGNFVDDTAANDLDMQCLHSTFTLNGGGNHWDIGVPGLRVLKGGASVVWKHE</sequence>
<comment type="caution">
    <text evidence="2">The sequence shown here is derived from an EMBL/GenBank/DDBJ whole genome shotgun (WGS) entry which is preliminary data.</text>
</comment>
<dbReference type="AlphaFoldDB" id="A0AAE1BQC1"/>
<protein>
    <submittedName>
        <fullName evidence="2">Uncharacterized protein</fullName>
    </submittedName>
</protein>
<dbReference type="GO" id="GO:0005615">
    <property type="term" value="C:extracellular space"/>
    <property type="evidence" value="ECO:0007669"/>
    <property type="project" value="TreeGrafter"/>
</dbReference>
<accession>A0AAE1BQC1</accession>
<dbReference type="Gene3D" id="2.100.10.20">
    <property type="entry name" value="Vitelline membrane outer layer protein I (VOMI)"/>
    <property type="match status" value="1"/>
</dbReference>
<dbReference type="InterPro" id="IPR005515">
    <property type="entry name" value="VOMI"/>
</dbReference>
<reference evidence="2" key="1">
    <citation type="submission" date="2023-10" db="EMBL/GenBank/DDBJ databases">
        <title>Genome assemblies of two species of porcelain crab, Petrolisthes cinctipes and Petrolisthes manimaculis (Anomura: Porcellanidae).</title>
        <authorList>
            <person name="Angst P."/>
        </authorList>
    </citation>
    <scope>NUCLEOTIDE SEQUENCE</scope>
    <source>
        <strain evidence="2">PB745_01</strain>
        <tissue evidence="2">Gill</tissue>
    </source>
</reference>
<organism evidence="2 3">
    <name type="scientific">Petrolisthes cinctipes</name>
    <name type="common">Flat porcelain crab</name>
    <dbReference type="NCBI Taxonomy" id="88211"/>
    <lineage>
        <taxon>Eukaryota</taxon>
        <taxon>Metazoa</taxon>
        <taxon>Ecdysozoa</taxon>
        <taxon>Arthropoda</taxon>
        <taxon>Crustacea</taxon>
        <taxon>Multicrustacea</taxon>
        <taxon>Malacostraca</taxon>
        <taxon>Eumalacostraca</taxon>
        <taxon>Eucarida</taxon>
        <taxon>Decapoda</taxon>
        <taxon>Pleocyemata</taxon>
        <taxon>Anomura</taxon>
        <taxon>Galatheoidea</taxon>
        <taxon>Porcellanidae</taxon>
        <taxon>Petrolisthes</taxon>
    </lineage>
</organism>
<name>A0AAE1BQC1_PETCI</name>
<evidence type="ECO:0000313" key="2">
    <source>
        <dbReference type="EMBL" id="KAK3854961.1"/>
    </source>
</evidence>
<dbReference type="SUPFAM" id="SSF51092">
    <property type="entry name" value="Vitelline membrane outer protein-I (VMO-I)"/>
    <property type="match status" value="1"/>
</dbReference>
<feature type="region of interest" description="Disordered" evidence="1">
    <location>
        <begin position="1"/>
        <end position="81"/>
    </location>
</feature>
<gene>
    <name evidence="2" type="ORF">Pcinc_038606</name>
</gene>